<dbReference type="InterPro" id="IPR006976">
    <property type="entry name" value="VanZ-like"/>
</dbReference>
<dbReference type="EMBL" id="JAFGIX010000057">
    <property type="protein sequence ID" value="MBN1573815.1"/>
    <property type="molecule type" value="Genomic_DNA"/>
</dbReference>
<comment type="function">
    <text evidence="6">DNA repair enzyme involved in the repair of deaminated bases. Selectively cleaves double-stranded DNA at the second phosphodiester bond 3' to a deoxyinosine leaving behind the intact lesion on the nicked DNA.</text>
</comment>
<keyword evidence="5 6" id="KW-0378">Hydrolase</keyword>
<comment type="subcellular location">
    <subcellularLocation>
        <location evidence="1 6">Cytoplasm</location>
    </subcellularLocation>
</comment>
<evidence type="ECO:0000256" key="2">
    <source>
        <dbReference type="ARBA" id="ARBA00022490"/>
    </source>
</evidence>
<dbReference type="Pfam" id="PF04493">
    <property type="entry name" value="Endonuclease_5"/>
    <property type="match status" value="1"/>
</dbReference>
<dbReference type="GO" id="GO:0000287">
    <property type="term" value="F:magnesium ion binding"/>
    <property type="evidence" value="ECO:0007669"/>
    <property type="project" value="UniProtKB-UniRule"/>
</dbReference>
<comment type="similarity">
    <text evidence="6">Belongs to the endonuclease V family.</text>
</comment>
<evidence type="ECO:0000256" key="5">
    <source>
        <dbReference type="ARBA" id="ARBA00022801"/>
    </source>
</evidence>
<evidence type="ECO:0000256" key="6">
    <source>
        <dbReference type="HAMAP-Rule" id="MF_00801"/>
    </source>
</evidence>
<dbReference type="Gene3D" id="3.30.2170.10">
    <property type="entry name" value="archaeoglobus fulgidus dsm 4304 superfamily"/>
    <property type="match status" value="1"/>
</dbReference>
<reference evidence="9" key="1">
    <citation type="journal article" date="2021" name="Environ. Microbiol.">
        <title>Genomic characterization of three novel Desulfobacterota classes expand the metabolic and phylogenetic diversity of the phylum.</title>
        <authorList>
            <person name="Murphy C.L."/>
            <person name="Biggerstaff J."/>
            <person name="Eichhorn A."/>
            <person name="Ewing E."/>
            <person name="Shahan R."/>
            <person name="Soriano D."/>
            <person name="Stewart S."/>
            <person name="VanMol K."/>
            <person name="Walker R."/>
            <person name="Walters P."/>
            <person name="Elshahed M.S."/>
            <person name="Youssef N.H."/>
        </authorList>
    </citation>
    <scope>NUCLEOTIDE SEQUENCE</scope>
    <source>
        <strain evidence="9">Zod_Metabat.24</strain>
    </source>
</reference>
<comment type="caution">
    <text evidence="9">The sequence shown here is derived from an EMBL/GenBank/DDBJ whole genome shotgun (WGS) entry which is preliminary data.</text>
</comment>
<dbReference type="AlphaFoldDB" id="A0A9D8PQW9"/>
<keyword evidence="4 6" id="KW-0255">Endonuclease</keyword>
<dbReference type="PANTHER" id="PTHR28511">
    <property type="entry name" value="ENDONUCLEASE V"/>
    <property type="match status" value="1"/>
</dbReference>
<evidence type="ECO:0000259" key="8">
    <source>
        <dbReference type="Pfam" id="PF04892"/>
    </source>
</evidence>
<feature type="site" description="Interaction with target DNA" evidence="6">
    <location>
        <position position="201"/>
    </location>
</feature>
<comment type="catalytic activity">
    <reaction evidence="6">
        <text>Endonucleolytic cleavage at apurinic or apyrimidinic sites to products with a 5'-phosphate.</text>
        <dbReference type="EC" id="3.1.21.7"/>
    </reaction>
</comment>
<dbReference type="Pfam" id="PF04892">
    <property type="entry name" value="VanZ"/>
    <property type="match status" value="1"/>
</dbReference>
<dbReference type="GO" id="GO:0006281">
    <property type="term" value="P:DNA repair"/>
    <property type="evidence" value="ECO:0007669"/>
    <property type="project" value="UniProtKB-UniRule"/>
</dbReference>
<dbReference type="HAMAP" id="MF_00801">
    <property type="entry name" value="Endonuclease_5"/>
    <property type="match status" value="1"/>
</dbReference>
<evidence type="ECO:0000256" key="3">
    <source>
        <dbReference type="ARBA" id="ARBA00022722"/>
    </source>
</evidence>
<evidence type="ECO:0000256" key="4">
    <source>
        <dbReference type="ARBA" id="ARBA00022759"/>
    </source>
</evidence>
<feature type="domain" description="VanZ-like" evidence="8">
    <location>
        <begin position="31"/>
        <end position="111"/>
    </location>
</feature>
<keyword evidence="2 6" id="KW-0963">Cytoplasm</keyword>
<keyword evidence="6" id="KW-0234">DNA repair</keyword>
<accession>A0A9D8PQW9</accession>
<dbReference type="NCBIfam" id="NF008629">
    <property type="entry name" value="PRK11617.1"/>
    <property type="match status" value="1"/>
</dbReference>
<feature type="binding site" evidence="6">
    <location>
        <position position="159"/>
    </location>
    <ligand>
        <name>Mg(2+)</name>
        <dbReference type="ChEBI" id="CHEBI:18420"/>
    </ligand>
</feature>
<evidence type="ECO:0000313" key="10">
    <source>
        <dbReference type="Proteomes" id="UP000809273"/>
    </source>
</evidence>
<feature type="transmembrane region" description="Helical" evidence="7">
    <location>
        <begin position="39"/>
        <end position="58"/>
    </location>
</feature>
<dbReference type="InterPro" id="IPR007581">
    <property type="entry name" value="Endonuclease-V"/>
</dbReference>
<dbReference type="PANTHER" id="PTHR28511:SF1">
    <property type="entry name" value="ENDONUCLEASE V"/>
    <property type="match status" value="1"/>
</dbReference>
<feature type="transmembrane region" description="Helical" evidence="7">
    <location>
        <begin position="7"/>
        <end position="27"/>
    </location>
</feature>
<dbReference type="CDD" id="cd06559">
    <property type="entry name" value="Endonuclease_V"/>
    <property type="match status" value="1"/>
</dbReference>
<comment type="cofactor">
    <cofactor evidence="6">
        <name>Mg(2+)</name>
        <dbReference type="ChEBI" id="CHEBI:18420"/>
    </cofactor>
</comment>
<evidence type="ECO:0000313" key="9">
    <source>
        <dbReference type="EMBL" id="MBN1573815.1"/>
    </source>
</evidence>
<dbReference type="GO" id="GO:0043737">
    <property type="term" value="F:deoxyribonuclease V activity"/>
    <property type="evidence" value="ECO:0007669"/>
    <property type="project" value="UniProtKB-UniRule"/>
</dbReference>
<keyword evidence="6" id="KW-0479">Metal-binding</keyword>
<dbReference type="EC" id="3.1.21.7" evidence="6"/>
<dbReference type="Proteomes" id="UP000809273">
    <property type="component" value="Unassembled WGS sequence"/>
</dbReference>
<keyword evidence="7" id="KW-1133">Transmembrane helix</keyword>
<feature type="transmembrane region" description="Helical" evidence="7">
    <location>
        <begin position="65"/>
        <end position="82"/>
    </location>
</feature>
<feature type="binding site" evidence="6">
    <location>
        <position position="231"/>
    </location>
    <ligand>
        <name>Mg(2+)</name>
        <dbReference type="ChEBI" id="CHEBI:18420"/>
    </ligand>
</feature>
<gene>
    <name evidence="6" type="primary">nfi</name>
    <name evidence="9" type="ORF">JW984_11520</name>
</gene>
<keyword evidence="7" id="KW-0472">Membrane</keyword>
<dbReference type="GO" id="GO:0005737">
    <property type="term" value="C:cytoplasm"/>
    <property type="evidence" value="ECO:0007669"/>
    <property type="project" value="UniProtKB-SubCell"/>
</dbReference>
<keyword evidence="6" id="KW-0227">DNA damage</keyword>
<keyword evidence="7" id="KW-0812">Transmembrane</keyword>
<evidence type="ECO:0000256" key="1">
    <source>
        <dbReference type="ARBA" id="ARBA00004496"/>
    </source>
</evidence>
<sequence length="349" mass="38721">MSKKRYLWIAVIAYAILIFIGSSIPGSRIKAGPPGFDKLIHLFEYLILSALLFAALASGRERGSFKNYLLLSFLLASLYGVSDEIHQLFVKGRFFEPLDIFMDSVGSLVGSYWGFKVSTRKKDPWDMDYLKAKQVQEELKKKLVLEGDLKKVKLVAGADVSFDTKSKKGKDQIFAAVVVMDIDTFEVVDSAHHSMKIDFPYIPGLLSFREGPAIVRAFEKLKILPQAVIFDGQGIAHQRRFGLASHMGVVLGIPSVGCAKTRLVGKYGEVGLKKGSKTQLTQDGELLGYVVRTKRGVKPLFVSPGNLISREGAVDLVLSSVGKYRLPEPIRAAHNLANRLRREFKEGEK</sequence>
<keyword evidence="3 6" id="KW-0540">Nuclease</keyword>
<keyword evidence="6" id="KW-0460">Magnesium</keyword>
<protein>
    <recommendedName>
        <fullName evidence="6">Endonuclease V</fullName>
        <ecNumber evidence="6">3.1.21.7</ecNumber>
    </recommendedName>
    <alternativeName>
        <fullName evidence="6">Deoxyinosine 3'endonuclease</fullName>
    </alternativeName>
    <alternativeName>
        <fullName evidence="6">Deoxyribonuclease V</fullName>
        <shortName evidence="6">DNase V</shortName>
    </alternativeName>
</protein>
<dbReference type="GO" id="GO:0003727">
    <property type="term" value="F:single-stranded RNA binding"/>
    <property type="evidence" value="ECO:0007669"/>
    <property type="project" value="TreeGrafter"/>
</dbReference>
<dbReference type="NCBIfam" id="NF037970">
    <property type="entry name" value="vanZ_1"/>
    <property type="match status" value="1"/>
</dbReference>
<proteinExistence type="inferred from homology"/>
<dbReference type="GO" id="GO:0016891">
    <property type="term" value="F:RNA endonuclease activity producing 5'-phosphomonoesters, hydrolytic mechanism"/>
    <property type="evidence" value="ECO:0007669"/>
    <property type="project" value="TreeGrafter"/>
</dbReference>
<organism evidence="9 10">
    <name type="scientific">Candidatus Zymogenus saltonus</name>
    <dbReference type="NCBI Taxonomy" id="2844893"/>
    <lineage>
        <taxon>Bacteria</taxon>
        <taxon>Deltaproteobacteria</taxon>
        <taxon>Candidatus Zymogenia</taxon>
        <taxon>Candidatus Zymogeniales</taxon>
        <taxon>Candidatus Zymogenaceae</taxon>
        <taxon>Candidatus Zymogenus</taxon>
    </lineage>
</organism>
<name>A0A9D8PQW9_9DELT</name>
<evidence type="ECO:0000256" key="7">
    <source>
        <dbReference type="SAM" id="Phobius"/>
    </source>
</evidence>
<reference evidence="9" key="2">
    <citation type="submission" date="2021-01" db="EMBL/GenBank/DDBJ databases">
        <authorList>
            <person name="Hahn C.R."/>
            <person name="Youssef N.H."/>
            <person name="Elshahed M."/>
        </authorList>
    </citation>
    <scope>NUCLEOTIDE SEQUENCE</scope>
    <source>
        <strain evidence="9">Zod_Metabat.24</strain>
    </source>
</reference>